<evidence type="ECO:0008006" key="3">
    <source>
        <dbReference type="Google" id="ProtNLM"/>
    </source>
</evidence>
<reference evidence="2" key="1">
    <citation type="submission" date="2016-07" db="EMBL/GenBank/DDBJ databases">
        <title>New class B carbapenemase carried by novel plasmid in Pseudomonas putida enviromental strain in eastern Amazonia.</title>
        <authorList>
            <person name="Souza C.O."/>
            <person name="Lima K.V."/>
            <person name="Brasiliense D.M."/>
            <person name="Perez-Chaparro P.J."/>
            <person name="Mamizuka E.M."/>
            <person name="Lima M.O."/>
            <person name="Lima L.N."/>
            <person name="McCulloch J.A."/>
        </authorList>
    </citation>
    <scope>NUCLEOTIDE SEQUENCE [LARGE SCALE GENOMIC DNA]</scope>
    <source>
        <strain evidence="2">IEC33019</strain>
    </source>
</reference>
<feature type="coiled-coil region" evidence="1">
    <location>
        <begin position="81"/>
        <end position="108"/>
    </location>
</feature>
<organism evidence="2">
    <name type="scientific">Pseudomonas putida</name>
    <name type="common">Arthrobacter siderocapsulatus</name>
    <dbReference type="NCBI Taxonomy" id="303"/>
    <lineage>
        <taxon>Bacteria</taxon>
        <taxon>Pseudomonadati</taxon>
        <taxon>Pseudomonadota</taxon>
        <taxon>Gammaproteobacteria</taxon>
        <taxon>Pseudomonadales</taxon>
        <taxon>Pseudomonadaceae</taxon>
        <taxon>Pseudomonas</taxon>
    </lineage>
</organism>
<dbReference type="InterPro" id="IPR012659">
    <property type="entry name" value="CHP02444"/>
</dbReference>
<dbReference type="RefSeq" id="WP_070093895.1">
    <property type="nucleotide sequence ID" value="NZ_CP016634.1"/>
</dbReference>
<dbReference type="Pfam" id="PF09523">
    <property type="entry name" value="DUF2390"/>
    <property type="match status" value="1"/>
</dbReference>
<evidence type="ECO:0000313" key="2">
    <source>
        <dbReference type="EMBL" id="ANY90568.1"/>
    </source>
</evidence>
<dbReference type="EMBL" id="CP016634">
    <property type="protein sequence ID" value="ANY90568.1"/>
    <property type="molecule type" value="Genomic_DNA"/>
</dbReference>
<proteinExistence type="predicted"/>
<keyword evidence="1" id="KW-0175">Coiled coil</keyword>
<protein>
    <recommendedName>
        <fullName evidence="3">TIGR02444 family protein</fullName>
    </recommendedName>
</protein>
<gene>
    <name evidence="2" type="ORF">IEC33019_5087</name>
</gene>
<evidence type="ECO:0000256" key="1">
    <source>
        <dbReference type="SAM" id="Coils"/>
    </source>
</evidence>
<dbReference type="NCBIfam" id="TIGR02444">
    <property type="entry name" value="TIGR02444 family protein"/>
    <property type="match status" value="1"/>
</dbReference>
<accession>A0A1B2FEA9</accession>
<sequence length="160" mass="17510">MQNELWNHALALYRRPGVEAACLALQGLGADVCLLLCGTWLQARHVAPDATRAAALRAIAGPWQQQVVVPLRVLRQQWREAAQGDARLASLREQVKGLELEAERTVLARLQACAGSWPADSNGPPGDWLQWLVPEQARDHDALRELRVAADGLQEAEGAD</sequence>
<name>A0A1B2FEA9_PSEPU</name>
<dbReference type="AlphaFoldDB" id="A0A1B2FEA9"/>